<evidence type="ECO:0000313" key="2">
    <source>
        <dbReference type="EMBL" id="SUQ24086.1"/>
    </source>
</evidence>
<dbReference type="AlphaFoldDB" id="A0A380S694"/>
<dbReference type="Proteomes" id="UP000255423">
    <property type="component" value="Unassembled WGS sequence"/>
</dbReference>
<gene>
    <name evidence="2" type="ORF">SAMN05661053_1478</name>
</gene>
<feature type="chain" id="PRO_5016995986" description="Lipoprotein" evidence="1">
    <location>
        <begin position="20"/>
        <end position="137"/>
    </location>
</feature>
<dbReference type="PROSITE" id="PS51257">
    <property type="entry name" value="PROKAR_LIPOPROTEIN"/>
    <property type="match status" value="1"/>
</dbReference>
<dbReference type="EMBL" id="UHJL01000002">
    <property type="protein sequence ID" value="SUQ24086.1"/>
    <property type="molecule type" value="Genomic_DNA"/>
</dbReference>
<name>A0A380S694_FIBSU</name>
<evidence type="ECO:0000313" key="3">
    <source>
        <dbReference type="Proteomes" id="UP000255423"/>
    </source>
</evidence>
<evidence type="ECO:0000256" key="1">
    <source>
        <dbReference type="SAM" id="SignalP"/>
    </source>
</evidence>
<keyword evidence="1" id="KW-0732">Signal</keyword>
<sequence length="137" mass="14814">MNYIRFVNLLAALSLVFVACDDGNSATQADEPSPSLETEGVAKTCVELPACDAMVKSDVSTWHFVRKDAFGDDAEYTYKADGRDLIVTIKDAHGSIDTKTYSMYNMESEVGVEMAYSAAKATCRDGGGNDRTTKVCS</sequence>
<protein>
    <recommendedName>
        <fullName evidence="4">Lipoprotein</fullName>
    </recommendedName>
</protein>
<organism evidence="2 3">
    <name type="scientific">Fibrobacter succinogenes</name>
    <name type="common">Bacteroides succinogenes</name>
    <dbReference type="NCBI Taxonomy" id="833"/>
    <lineage>
        <taxon>Bacteria</taxon>
        <taxon>Pseudomonadati</taxon>
        <taxon>Fibrobacterota</taxon>
        <taxon>Fibrobacteria</taxon>
        <taxon>Fibrobacterales</taxon>
        <taxon>Fibrobacteraceae</taxon>
        <taxon>Fibrobacter</taxon>
    </lineage>
</organism>
<accession>A0A380S694</accession>
<reference evidence="2 3" key="1">
    <citation type="submission" date="2017-08" db="EMBL/GenBank/DDBJ databases">
        <authorList>
            <person name="de Groot N.N."/>
        </authorList>
    </citation>
    <scope>NUCLEOTIDE SEQUENCE [LARGE SCALE GENOMIC DNA]</scope>
    <source>
        <strain evidence="2 3">HM2</strain>
    </source>
</reference>
<dbReference type="RefSeq" id="WP_109572671.1">
    <property type="nucleotide sequence ID" value="NZ_UHJL01000002.1"/>
</dbReference>
<evidence type="ECO:0008006" key="4">
    <source>
        <dbReference type="Google" id="ProtNLM"/>
    </source>
</evidence>
<feature type="signal peptide" evidence="1">
    <location>
        <begin position="1"/>
        <end position="19"/>
    </location>
</feature>
<proteinExistence type="predicted"/>